<evidence type="ECO:0000313" key="2">
    <source>
        <dbReference type="Proteomes" id="UP000712600"/>
    </source>
</evidence>
<comment type="caution">
    <text evidence="1">The sequence shown here is derived from an EMBL/GenBank/DDBJ whole genome shotgun (WGS) entry which is preliminary data.</text>
</comment>
<dbReference type="Proteomes" id="UP000712600">
    <property type="component" value="Unassembled WGS sequence"/>
</dbReference>
<name>A0A8S9RZA1_BRACR</name>
<reference evidence="1" key="1">
    <citation type="submission" date="2019-12" db="EMBL/GenBank/DDBJ databases">
        <title>Genome sequencing and annotation of Brassica cretica.</title>
        <authorList>
            <person name="Studholme D.J."/>
            <person name="Sarris P."/>
        </authorList>
    </citation>
    <scope>NUCLEOTIDE SEQUENCE</scope>
    <source>
        <strain evidence="1">PFS-109/04</strain>
        <tissue evidence="1">Leaf</tissue>
    </source>
</reference>
<gene>
    <name evidence="1" type="ORF">F2Q69_00027907</name>
</gene>
<proteinExistence type="predicted"/>
<sequence length="129" mass="14505">MSPRMVKEARVRFQKGRLARCGRVFILGLAAFGFESPSLLRLLNELRFCVLKSLSNHSYGIYEDARISAKRQVLGSRIRVFDTMPRDLEISVMSLGQDLGLITALGGGGDEYFSLRSRIVFDLIPSCFK</sequence>
<accession>A0A8S9RZA1</accession>
<evidence type="ECO:0000313" key="1">
    <source>
        <dbReference type="EMBL" id="KAF3585442.1"/>
    </source>
</evidence>
<organism evidence="1 2">
    <name type="scientific">Brassica cretica</name>
    <name type="common">Mustard</name>
    <dbReference type="NCBI Taxonomy" id="69181"/>
    <lineage>
        <taxon>Eukaryota</taxon>
        <taxon>Viridiplantae</taxon>
        <taxon>Streptophyta</taxon>
        <taxon>Embryophyta</taxon>
        <taxon>Tracheophyta</taxon>
        <taxon>Spermatophyta</taxon>
        <taxon>Magnoliopsida</taxon>
        <taxon>eudicotyledons</taxon>
        <taxon>Gunneridae</taxon>
        <taxon>Pentapetalae</taxon>
        <taxon>rosids</taxon>
        <taxon>malvids</taxon>
        <taxon>Brassicales</taxon>
        <taxon>Brassicaceae</taxon>
        <taxon>Brassiceae</taxon>
        <taxon>Brassica</taxon>
    </lineage>
</organism>
<dbReference type="AlphaFoldDB" id="A0A8S9RZA1"/>
<protein>
    <submittedName>
        <fullName evidence="1">Uncharacterized protein</fullName>
    </submittedName>
</protein>
<dbReference type="EMBL" id="QGKX02000088">
    <property type="protein sequence ID" value="KAF3585442.1"/>
    <property type="molecule type" value="Genomic_DNA"/>
</dbReference>